<dbReference type="InterPro" id="IPR023561">
    <property type="entry name" value="Carbonic_anhydrase_a-class"/>
</dbReference>
<dbReference type="PROSITE" id="PS00162">
    <property type="entry name" value="ALPHA_CA_1"/>
    <property type="match status" value="1"/>
</dbReference>
<evidence type="ECO:0000259" key="10">
    <source>
        <dbReference type="PROSITE" id="PS51144"/>
    </source>
</evidence>
<reference evidence="11 12" key="1">
    <citation type="journal article" date="2018" name="Sci. Rep.">
        <title>Comparative analysis of the Pocillopora damicornis genome highlights role of immune system in coral evolution.</title>
        <authorList>
            <person name="Cunning R."/>
            <person name="Bay R.A."/>
            <person name="Gillette P."/>
            <person name="Baker A.C."/>
            <person name="Traylor-Knowles N."/>
        </authorList>
    </citation>
    <scope>NUCLEOTIDE SEQUENCE [LARGE SCALE GENOMIC DNA]</scope>
    <source>
        <strain evidence="11">RSMAS</strain>
        <tissue evidence="11">Whole animal</tissue>
    </source>
</reference>
<keyword evidence="9" id="KW-0732">Signal</keyword>
<dbReference type="OMA" id="SIVCDEP"/>
<dbReference type="InterPro" id="IPR018338">
    <property type="entry name" value="Carbonic_anhydrase_a-class_CS"/>
</dbReference>
<dbReference type="Pfam" id="PF00194">
    <property type="entry name" value="Carb_anhydrase"/>
    <property type="match status" value="1"/>
</dbReference>
<keyword evidence="12" id="KW-1185">Reference proteome</keyword>
<dbReference type="PANTHER" id="PTHR18952:SF265">
    <property type="entry name" value="CARBONIC ANHYDRASE"/>
    <property type="match status" value="1"/>
</dbReference>
<evidence type="ECO:0000256" key="6">
    <source>
        <dbReference type="ARBA" id="ARBA00023180"/>
    </source>
</evidence>
<evidence type="ECO:0000256" key="1">
    <source>
        <dbReference type="ARBA" id="ARBA00002904"/>
    </source>
</evidence>
<dbReference type="Gene3D" id="3.10.200.10">
    <property type="entry name" value="Alpha carbonic anhydrase"/>
    <property type="match status" value="1"/>
</dbReference>
<proteinExistence type="inferred from homology"/>
<dbReference type="Proteomes" id="UP000275408">
    <property type="component" value="Unassembled WGS sequence"/>
</dbReference>
<keyword evidence="5 9" id="KW-0862">Zinc</keyword>
<dbReference type="GO" id="GO:0005886">
    <property type="term" value="C:plasma membrane"/>
    <property type="evidence" value="ECO:0007669"/>
    <property type="project" value="TreeGrafter"/>
</dbReference>
<accession>A0A3M6TK04</accession>
<protein>
    <recommendedName>
        <fullName evidence="3 9">Carbonic anhydrase</fullName>
        <ecNumber evidence="3 9">4.2.1.1</ecNumber>
    </recommendedName>
</protein>
<dbReference type="EC" id="4.2.1.1" evidence="3 9"/>
<evidence type="ECO:0000313" key="12">
    <source>
        <dbReference type="Proteomes" id="UP000275408"/>
    </source>
</evidence>
<evidence type="ECO:0000256" key="5">
    <source>
        <dbReference type="ARBA" id="ARBA00022833"/>
    </source>
</evidence>
<organism evidence="11 12">
    <name type="scientific">Pocillopora damicornis</name>
    <name type="common">Cauliflower coral</name>
    <name type="synonym">Millepora damicornis</name>
    <dbReference type="NCBI Taxonomy" id="46731"/>
    <lineage>
        <taxon>Eukaryota</taxon>
        <taxon>Metazoa</taxon>
        <taxon>Cnidaria</taxon>
        <taxon>Anthozoa</taxon>
        <taxon>Hexacorallia</taxon>
        <taxon>Scleractinia</taxon>
        <taxon>Astrocoeniina</taxon>
        <taxon>Pocilloporidae</taxon>
        <taxon>Pocillopora</taxon>
    </lineage>
</organism>
<dbReference type="GO" id="GO:0004089">
    <property type="term" value="F:carbonate dehydratase activity"/>
    <property type="evidence" value="ECO:0007669"/>
    <property type="project" value="UniProtKB-UniRule"/>
</dbReference>
<feature type="signal peptide" evidence="9">
    <location>
        <begin position="1"/>
        <end position="20"/>
    </location>
</feature>
<dbReference type="SUPFAM" id="SSF51069">
    <property type="entry name" value="Carbonic anhydrase"/>
    <property type="match status" value="1"/>
</dbReference>
<feature type="chain" id="PRO_5025085645" description="Carbonic anhydrase" evidence="9">
    <location>
        <begin position="21"/>
        <end position="314"/>
    </location>
</feature>
<evidence type="ECO:0000256" key="3">
    <source>
        <dbReference type="ARBA" id="ARBA00012925"/>
    </source>
</evidence>
<evidence type="ECO:0000256" key="8">
    <source>
        <dbReference type="ARBA" id="ARBA00048348"/>
    </source>
</evidence>
<evidence type="ECO:0000256" key="9">
    <source>
        <dbReference type="RuleBase" id="RU367011"/>
    </source>
</evidence>
<dbReference type="PROSITE" id="PS51144">
    <property type="entry name" value="ALPHA_CA_2"/>
    <property type="match status" value="1"/>
</dbReference>
<dbReference type="CDD" id="cd00326">
    <property type="entry name" value="alpha_CA"/>
    <property type="match status" value="1"/>
</dbReference>
<dbReference type="FunFam" id="3.10.200.10:FF:000003">
    <property type="entry name" value="Carbonic anhydrase 12"/>
    <property type="match status" value="1"/>
</dbReference>
<keyword evidence="6" id="KW-0325">Glycoprotein</keyword>
<dbReference type="EMBL" id="RCHS01003465">
    <property type="protein sequence ID" value="RMX41608.1"/>
    <property type="molecule type" value="Genomic_DNA"/>
</dbReference>
<dbReference type="GO" id="GO:0008270">
    <property type="term" value="F:zinc ion binding"/>
    <property type="evidence" value="ECO:0007669"/>
    <property type="project" value="UniProtKB-UniRule"/>
</dbReference>
<keyword evidence="4 9" id="KW-0479">Metal-binding</keyword>
<comment type="cofactor">
    <cofactor evidence="9">
        <name>Zn(2+)</name>
        <dbReference type="ChEBI" id="CHEBI:29105"/>
    </cofactor>
</comment>
<feature type="domain" description="Alpha-carbonic anhydrase" evidence="10">
    <location>
        <begin position="22"/>
        <end position="275"/>
    </location>
</feature>
<comment type="catalytic activity">
    <reaction evidence="8 9">
        <text>hydrogencarbonate + H(+) = CO2 + H2O</text>
        <dbReference type="Rhea" id="RHEA:10748"/>
        <dbReference type="ChEBI" id="CHEBI:15377"/>
        <dbReference type="ChEBI" id="CHEBI:15378"/>
        <dbReference type="ChEBI" id="CHEBI:16526"/>
        <dbReference type="ChEBI" id="CHEBI:17544"/>
        <dbReference type="EC" id="4.2.1.1"/>
    </reaction>
</comment>
<sequence length="314" mass="34183">MAKLLMLTLIGLTGISIGLGADSWSYCSNCADGPLRWTGDCASGKSQSPIDITSTNATYKSFSAWNLQNYGKTLSADFTQMNTGSALKVSIPENMFFVNGGGLDGNYTTAQFHLHWGPSNKKGSEHYLDGQQFSAEIHFVSYNVKYPNLTYAATKSDGLAVLGVFLEVGSANPAYDKFLNYASKVVNKSATVHVPAFPFSPLFPSNTSKFYRYQGSLTTPGCYESVTWTVFHDVVEISSSQVSAMRRLMMNGTDYIGENYRPTQDLHTRTVYASFDVPAATQTPTVDGPVDSAVGVKMSTGLLLLMLFGALFFY</sequence>
<dbReference type="InterPro" id="IPR001148">
    <property type="entry name" value="CA_dom"/>
</dbReference>
<dbReference type="STRING" id="46731.A0A3M6TK04"/>
<keyword evidence="7 9" id="KW-0456">Lyase</keyword>
<dbReference type="SMART" id="SM01057">
    <property type="entry name" value="Carb_anhydrase"/>
    <property type="match status" value="1"/>
</dbReference>
<name>A0A3M6TK04_POCDA</name>
<evidence type="ECO:0000256" key="4">
    <source>
        <dbReference type="ARBA" id="ARBA00022723"/>
    </source>
</evidence>
<comment type="similarity">
    <text evidence="2 9">Belongs to the alpha-carbonic anhydrase family.</text>
</comment>
<gene>
    <name evidence="11" type="ORF">pdam_00008915</name>
</gene>
<dbReference type="OrthoDB" id="5986706at2759"/>
<evidence type="ECO:0000256" key="7">
    <source>
        <dbReference type="ARBA" id="ARBA00023239"/>
    </source>
</evidence>
<evidence type="ECO:0000256" key="2">
    <source>
        <dbReference type="ARBA" id="ARBA00010718"/>
    </source>
</evidence>
<evidence type="ECO:0000313" key="11">
    <source>
        <dbReference type="EMBL" id="RMX41608.1"/>
    </source>
</evidence>
<comment type="caution">
    <text evidence="11">The sequence shown here is derived from an EMBL/GenBank/DDBJ whole genome shotgun (WGS) entry which is preliminary data.</text>
</comment>
<dbReference type="InterPro" id="IPR036398">
    <property type="entry name" value="CA_dom_sf"/>
</dbReference>
<dbReference type="AlphaFoldDB" id="A0A3M6TK04"/>
<comment type="function">
    <text evidence="1 9">Reversible hydration of carbon dioxide.</text>
</comment>
<dbReference type="PANTHER" id="PTHR18952">
    <property type="entry name" value="CARBONIC ANHYDRASE"/>
    <property type="match status" value="1"/>
</dbReference>